<evidence type="ECO:0000313" key="5">
    <source>
        <dbReference type="EMBL" id="CAJ1378928.1"/>
    </source>
</evidence>
<dbReference type="GO" id="GO:0000993">
    <property type="term" value="F:RNA polymerase II complex binding"/>
    <property type="evidence" value="ECO:0007669"/>
    <property type="project" value="TreeGrafter"/>
</dbReference>
<dbReference type="GO" id="GO:0006368">
    <property type="term" value="P:transcription elongation by RNA polymerase II"/>
    <property type="evidence" value="ECO:0007669"/>
    <property type="project" value="InterPro"/>
</dbReference>
<dbReference type="PANTHER" id="PTHR23188:SF12">
    <property type="entry name" value="RNA POLYMERASE II-ASSOCIATED FACTOR 1 HOMOLOG"/>
    <property type="match status" value="1"/>
</dbReference>
<dbReference type="Pfam" id="PF03985">
    <property type="entry name" value="Paf1"/>
    <property type="match status" value="1"/>
</dbReference>
<keyword evidence="6" id="KW-1185">Reference proteome</keyword>
<sequence length="342" mass="38639">MVKRDLKRKRGEAQKDAEDAAGSFFVDCQYKNELPLPQVPKVVSALPNLDELCAYQPNSLELKLRPFLFSNQGLLSRVEIDSDEVYGEAADPSSMAPPAPPIDGQLLKDDDLPAEEREKAKKRAKLTEQTEAYHRQAFGLQMTQLITNDVFTERQRYTTGRNAAEKKIFRNPPGFKSKEELAQKIGKTFQAAKEVPVHPTKPHLRPKRVMQVVPDMNIWENRYVQVAFDEVPRGRAVLPKDILLRSSPDPRTTCFSLFAPREGDADVYDIRQSYFWSNRGGFQQASEIGEGKTVLLGIPPEGGDRQVKFVVAPTKMVLTKLKAHRLDVQEDTKALRVNHTAQ</sequence>
<accession>A0AA36MSS8</accession>
<evidence type="ECO:0008006" key="7">
    <source>
        <dbReference type="Google" id="ProtNLM"/>
    </source>
</evidence>
<dbReference type="AlphaFoldDB" id="A0AA36MSS8"/>
<evidence type="ECO:0000256" key="4">
    <source>
        <dbReference type="SAM" id="MobiDB-lite"/>
    </source>
</evidence>
<evidence type="ECO:0000256" key="3">
    <source>
        <dbReference type="ARBA" id="ARBA00023242"/>
    </source>
</evidence>
<comment type="subcellular location">
    <subcellularLocation>
        <location evidence="1">Nucleus</location>
    </subcellularLocation>
</comment>
<dbReference type="EMBL" id="CAUJNA010000581">
    <property type="protein sequence ID" value="CAJ1378928.1"/>
    <property type="molecule type" value="Genomic_DNA"/>
</dbReference>
<proteinExistence type="inferred from homology"/>
<organism evidence="5 6">
    <name type="scientific">Effrenium voratum</name>
    <dbReference type="NCBI Taxonomy" id="2562239"/>
    <lineage>
        <taxon>Eukaryota</taxon>
        <taxon>Sar</taxon>
        <taxon>Alveolata</taxon>
        <taxon>Dinophyceae</taxon>
        <taxon>Suessiales</taxon>
        <taxon>Symbiodiniaceae</taxon>
        <taxon>Effrenium</taxon>
    </lineage>
</organism>
<dbReference type="Proteomes" id="UP001178507">
    <property type="component" value="Unassembled WGS sequence"/>
</dbReference>
<keyword evidence="3" id="KW-0539">Nucleus</keyword>
<name>A0AA36MSS8_9DINO</name>
<gene>
    <name evidence="5" type="ORF">EVOR1521_LOCUS7316</name>
</gene>
<dbReference type="GO" id="GO:0003682">
    <property type="term" value="F:chromatin binding"/>
    <property type="evidence" value="ECO:0007669"/>
    <property type="project" value="TreeGrafter"/>
</dbReference>
<evidence type="ECO:0000313" key="6">
    <source>
        <dbReference type="Proteomes" id="UP001178507"/>
    </source>
</evidence>
<comment type="caution">
    <text evidence="5">The sequence shown here is derived from an EMBL/GenBank/DDBJ whole genome shotgun (WGS) entry which is preliminary data.</text>
</comment>
<reference evidence="5" key="1">
    <citation type="submission" date="2023-08" db="EMBL/GenBank/DDBJ databases">
        <authorList>
            <person name="Chen Y."/>
            <person name="Shah S."/>
            <person name="Dougan E. K."/>
            <person name="Thang M."/>
            <person name="Chan C."/>
        </authorList>
    </citation>
    <scope>NUCLEOTIDE SEQUENCE</scope>
</reference>
<evidence type="ECO:0000256" key="2">
    <source>
        <dbReference type="ARBA" id="ARBA00007560"/>
    </source>
</evidence>
<dbReference type="InterPro" id="IPR007133">
    <property type="entry name" value="RNA_pol_II-assoc_Paf1"/>
</dbReference>
<dbReference type="PANTHER" id="PTHR23188">
    <property type="entry name" value="RNA POLYMERASE II-ASSOCIATED FACTOR 1 HOMOLOG"/>
    <property type="match status" value="1"/>
</dbReference>
<dbReference type="GO" id="GO:0016593">
    <property type="term" value="C:Cdc73/Paf1 complex"/>
    <property type="evidence" value="ECO:0007669"/>
    <property type="project" value="InterPro"/>
</dbReference>
<comment type="similarity">
    <text evidence="2">Belongs to the PAF1 family.</text>
</comment>
<evidence type="ECO:0000256" key="1">
    <source>
        <dbReference type="ARBA" id="ARBA00004123"/>
    </source>
</evidence>
<feature type="region of interest" description="Disordered" evidence="4">
    <location>
        <begin position="87"/>
        <end position="108"/>
    </location>
</feature>
<protein>
    <recommendedName>
        <fullName evidence="7">RNA polymerase II-associated factor 1 homolog</fullName>
    </recommendedName>
</protein>